<evidence type="ECO:0000259" key="10">
    <source>
        <dbReference type="Pfam" id="PF03962"/>
    </source>
</evidence>
<evidence type="ECO:0000256" key="9">
    <source>
        <dbReference type="SAM" id="Coils"/>
    </source>
</evidence>
<protein>
    <recommendedName>
        <fullName evidence="3 8">Meiotic nuclear division protein 1 homolog</fullName>
    </recommendedName>
</protein>
<evidence type="ECO:0000256" key="3">
    <source>
        <dbReference type="ARBA" id="ARBA00013726"/>
    </source>
</evidence>
<evidence type="ECO:0000256" key="5">
    <source>
        <dbReference type="ARBA" id="ARBA00023172"/>
    </source>
</evidence>
<evidence type="ECO:0000313" key="13">
    <source>
        <dbReference type="Proteomes" id="UP001497497"/>
    </source>
</evidence>
<feature type="coiled-coil region" evidence="9">
    <location>
        <begin position="105"/>
        <end position="191"/>
    </location>
</feature>
<proteinExistence type="inferred from homology"/>
<sequence length="224" mass="26061">MISNFSSCFVSSVTRFTPKMSKKRGLSLEEKRTRMTEFFYEKQDFFQLKDLEKLCSKEKGITSMSVKDVVQSLVDDGIVDTDKIGTSIYFWAFPSKASQNRKRKLEELEGKEKSLLSKKEQLLSALEQAKIGKEDSEERKDVLEELSKRQAEKSSILSELEKYKESDPEVIKKQKHEAEQAKEAANRWTDNIFSTKSWIRNKFSFEESIINKQFGIPSDFDYVE</sequence>
<comment type="function">
    <text evidence="8">Required for proper homologous chromosome pairing and efficient cross-over and intragenic recombination during meiosis.</text>
</comment>
<keyword evidence="13" id="KW-1185">Reference proteome</keyword>
<evidence type="ECO:0000256" key="2">
    <source>
        <dbReference type="ARBA" id="ARBA00005981"/>
    </source>
</evidence>
<dbReference type="Pfam" id="PF03962">
    <property type="entry name" value="Mnd1"/>
    <property type="match status" value="1"/>
</dbReference>
<dbReference type="GO" id="GO:0005634">
    <property type="term" value="C:nucleus"/>
    <property type="evidence" value="ECO:0007669"/>
    <property type="project" value="UniProtKB-SubCell"/>
</dbReference>
<keyword evidence="5" id="KW-0233">DNA recombination</keyword>
<dbReference type="PIRSF" id="PIRSF026991">
    <property type="entry name" value="Mnd1"/>
    <property type="match status" value="1"/>
</dbReference>
<dbReference type="PANTHER" id="PTHR31398">
    <property type="entry name" value="MEIOTIC NUCLEAR DIVISION PROTEIN 1 HOMOLOG"/>
    <property type="match status" value="1"/>
</dbReference>
<dbReference type="InterPro" id="IPR005647">
    <property type="entry name" value="Mnd1"/>
</dbReference>
<reference evidence="12 13" key="1">
    <citation type="submission" date="2024-04" db="EMBL/GenBank/DDBJ databases">
        <authorList>
            <consortium name="Genoscope - CEA"/>
            <person name="William W."/>
        </authorList>
    </citation>
    <scope>NUCLEOTIDE SEQUENCE [LARGE SCALE GENOMIC DNA]</scope>
</reference>
<evidence type="ECO:0000256" key="1">
    <source>
        <dbReference type="ARBA" id="ARBA00004123"/>
    </source>
</evidence>
<evidence type="ECO:0000256" key="7">
    <source>
        <dbReference type="ARBA" id="ARBA00023254"/>
    </source>
</evidence>
<dbReference type="PANTHER" id="PTHR31398:SF0">
    <property type="entry name" value="MEIOTIC NUCLEAR DIVISION PROTEIN 1 HOMOLOG"/>
    <property type="match status" value="1"/>
</dbReference>
<dbReference type="InterPro" id="IPR040453">
    <property type="entry name" value="Mnd1_HTH"/>
</dbReference>
<feature type="domain" description="Leucine zipper with capping helix" evidence="11">
    <location>
        <begin position="169"/>
        <end position="223"/>
    </location>
</feature>
<feature type="domain" description="Mnd1 HTH" evidence="10">
    <location>
        <begin position="35"/>
        <end position="94"/>
    </location>
</feature>
<gene>
    <name evidence="12" type="ORF">GSLYS_00008361001</name>
</gene>
<accession>A0AAV2HPY7</accession>
<evidence type="ECO:0000313" key="12">
    <source>
        <dbReference type="EMBL" id="CAL1534401.1"/>
    </source>
</evidence>
<comment type="caution">
    <text evidence="12">The sequence shown here is derived from an EMBL/GenBank/DDBJ whole genome shotgun (WGS) entry which is preliminary data.</text>
</comment>
<dbReference type="Pfam" id="PF18517">
    <property type="entry name" value="LZ3wCH"/>
    <property type="match status" value="1"/>
</dbReference>
<keyword evidence="4 9" id="KW-0175">Coiled coil</keyword>
<dbReference type="GO" id="GO:0003690">
    <property type="term" value="F:double-stranded DNA binding"/>
    <property type="evidence" value="ECO:0007669"/>
    <property type="project" value="InterPro"/>
</dbReference>
<dbReference type="Proteomes" id="UP001497497">
    <property type="component" value="Unassembled WGS sequence"/>
</dbReference>
<organism evidence="12 13">
    <name type="scientific">Lymnaea stagnalis</name>
    <name type="common">Great pond snail</name>
    <name type="synonym">Helix stagnalis</name>
    <dbReference type="NCBI Taxonomy" id="6523"/>
    <lineage>
        <taxon>Eukaryota</taxon>
        <taxon>Metazoa</taxon>
        <taxon>Spiralia</taxon>
        <taxon>Lophotrochozoa</taxon>
        <taxon>Mollusca</taxon>
        <taxon>Gastropoda</taxon>
        <taxon>Heterobranchia</taxon>
        <taxon>Euthyneura</taxon>
        <taxon>Panpulmonata</taxon>
        <taxon>Hygrophila</taxon>
        <taxon>Lymnaeoidea</taxon>
        <taxon>Lymnaeidae</taxon>
        <taxon>Lymnaea</taxon>
    </lineage>
</organism>
<comment type="similarity">
    <text evidence="2 8">Belongs to the MND1 family.</text>
</comment>
<dbReference type="AlphaFoldDB" id="A0AAV2HPY7"/>
<evidence type="ECO:0000256" key="6">
    <source>
        <dbReference type="ARBA" id="ARBA00023242"/>
    </source>
</evidence>
<dbReference type="EMBL" id="CAXITT010000170">
    <property type="protein sequence ID" value="CAL1534401.1"/>
    <property type="molecule type" value="Genomic_DNA"/>
</dbReference>
<keyword evidence="6 8" id="KW-0539">Nucleus</keyword>
<comment type="subcellular location">
    <subcellularLocation>
        <location evidence="1 8">Nucleus</location>
    </subcellularLocation>
</comment>
<dbReference type="InterPro" id="IPR040661">
    <property type="entry name" value="LZ3wCH"/>
</dbReference>
<evidence type="ECO:0000259" key="11">
    <source>
        <dbReference type="Pfam" id="PF18517"/>
    </source>
</evidence>
<evidence type="ECO:0000256" key="8">
    <source>
        <dbReference type="PIRNR" id="PIRNR026991"/>
    </source>
</evidence>
<name>A0AAV2HPY7_LYMST</name>
<keyword evidence="7" id="KW-0469">Meiosis</keyword>
<evidence type="ECO:0000256" key="4">
    <source>
        <dbReference type="ARBA" id="ARBA00023054"/>
    </source>
</evidence>
<dbReference type="GO" id="GO:0007131">
    <property type="term" value="P:reciprocal meiotic recombination"/>
    <property type="evidence" value="ECO:0007669"/>
    <property type="project" value="InterPro"/>
</dbReference>